<sequence length="429" mass="46670">MPRIEIELTSSKEDGSWTWRALGAREPRGSLDGALLVEPAAVGDVLRVETDQFLDGMTVTAILPPRDKRSSPVLLELLDNAGEEPDVTTRLVGGKRRRDHEASGGERKPRKGGRSRDARGRSERKPQGEGRDERNRDARGRSERKPQGEGRDERNRKGRGGRQGHDDAPTAPKAPRLRPPRTHRNAAVKALPDEQRLVGRILLHGGIPGLRAEIARQNEAARSAGEPEIPAEILLTLGERLQPGLHAAEWRDRAEAAEAGLAEVDLRDLRSVVVAAESGARGDEARSLAERLRSGLAERVEREHEAWLAEVVRVLGEGRVVRALRLSSRPPKAGAPMPRDLLDRLAEAAAAGMTADTGQDRWGTMLDAVASSPVHERVVPAGLPAEPNKDLLALVRRFSLRVPAIAAAFGVEPAPAPTNRRRRRAPAGH</sequence>
<evidence type="ECO:0000313" key="2">
    <source>
        <dbReference type="EMBL" id="SUZ64727.1"/>
    </source>
</evidence>
<protein>
    <submittedName>
        <fullName evidence="2">Uncharacterized protein</fullName>
    </submittedName>
</protein>
<feature type="compositionally biased region" description="Basic residues" evidence="1">
    <location>
        <begin position="175"/>
        <end position="186"/>
    </location>
</feature>
<feature type="compositionally biased region" description="Basic and acidic residues" evidence="1">
    <location>
        <begin position="114"/>
        <end position="155"/>
    </location>
</feature>
<feature type="region of interest" description="Disordered" evidence="1">
    <location>
        <begin position="85"/>
        <end position="191"/>
    </location>
</feature>
<gene>
    <name evidence="2" type="ORF">METZ01_LOCUS17581</name>
</gene>
<proteinExistence type="predicted"/>
<accession>A0A381PES7</accession>
<evidence type="ECO:0000256" key="1">
    <source>
        <dbReference type="SAM" id="MobiDB-lite"/>
    </source>
</evidence>
<name>A0A381PES7_9ZZZZ</name>
<dbReference type="AlphaFoldDB" id="A0A381PES7"/>
<dbReference type="EMBL" id="UINC01000940">
    <property type="protein sequence ID" value="SUZ64727.1"/>
    <property type="molecule type" value="Genomic_DNA"/>
</dbReference>
<reference evidence="2" key="1">
    <citation type="submission" date="2018-05" db="EMBL/GenBank/DDBJ databases">
        <authorList>
            <person name="Lanie J.A."/>
            <person name="Ng W.-L."/>
            <person name="Kazmierczak K.M."/>
            <person name="Andrzejewski T.M."/>
            <person name="Davidsen T.M."/>
            <person name="Wayne K.J."/>
            <person name="Tettelin H."/>
            <person name="Glass J.I."/>
            <person name="Rusch D."/>
            <person name="Podicherti R."/>
            <person name="Tsui H.-C.T."/>
            <person name="Winkler M.E."/>
        </authorList>
    </citation>
    <scope>NUCLEOTIDE SEQUENCE</scope>
</reference>
<organism evidence="2">
    <name type="scientific">marine metagenome</name>
    <dbReference type="NCBI Taxonomy" id="408172"/>
    <lineage>
        <taxon>unclassified sequences</taxon>
        <taxon>metagenomes</taxon>
        <taxon>ecological metagenomes</taxon>
    </lineage>
</organism>